<protein>
    <recommendedName>
        <fullName evidence="3">Tc1-like transposase DDE domain-containing protein</fullName>
    </recommendedName>
</protein>
<dbReference type="InterPro" id="IPR036397">
    <property type="entry name" value="RNaseH_sf"/>
</dbReference>
<dbReference type="EMBL" id="KN837238">
    <property type="protein sequence ID" value="KIJ31687.1"/>
    <property type="molecule type" value="Genomic_DNA"/>
</dbReference>
<dbReference type="GO" id="GO:0003676">
    <property type="term" value="F:nucleic acid binding"/>
    <property type="evidence" value="ECO:0007669"/>
    <property type="project" value="InterPro"/>
</dbReference>
<feature type="non-terminal residue" evidence="1">
    <location>
        <position position="1"/>
    </location>
</feature>
<dbReference type="AlphaFoldDB" id="A0A0C9UR83"/>
<accession>A0A0C9UR83</accession>
<dbReference type="Gene3D" id="3.30.420.10">
    <property type="entry name" value="Ribonuclease H-like superfamily/Ribonuclease H"/>
    <property type="match status" value="1"/>
</dbReference>
<keyword evidence="2" id="KW-1185">Reference proteome</keyword>
<dbReference type="Proteomes" id="UP000054279">
    <property type="component" value="Unassembled WGS sequence"/>
</dbReference>
<dbReference type="OrthoDB" id="2142724at2759"/>
<name>A0A0C9UR83_SPHS4</name>
<reference evidence="1 2" key="1">
    <citation type="submission" date="2014-06" db="EMBL/GenBank/DDBJ databases">
        <title>Evolutionary Origins and Diversification of the Mycorrhizal Mutualists.</title>
        <authorList>
            <consortium name="DOE Joint Genome Institute"/>
            <consortium name="Mycorrhizal Genomics Consortium"/>
            <person name="Kohler A."/>
            <person name="Kuo A."/>
            <person name="Nagy L.G."/>
            <person name="Floudas D."/>
            <person name="Copeland A."/>
            <person name="Barry K.W."/>
            <person name="Cichocki N."/>
            <person name="Veneault-Fourrey C."/>
            <person name="LaButti K."/>
            <person name="Lindquist E.A."/>
            <person name="Lipzen A."/>
            <person name="Lundell T."/>
            <person name="Morin E."/>
            <person name="Murat C."/>
            <person name="Riley R."/>
            <person name="Ohm R."/>
            <person name="Sun H."/>
            <person name="Tunlid A."/>
            <person name="Henrissat B."/>
            <person name="Grigoriev I.V."/>
            <person name="Hibbett D.S."/>
            <person name="Martin F."/>
        </authorList>
    </citation>
    <scope>NUCLEOTIDE SEQUENCE [LARGE SCALE GENOMIC DNA]</scope>
    <source>
        <strain evidence="1 2">SS14</strain>
    </source>
</reference>
<gene>
    <name evidence="1" type="ORF">M422DRAFT_185593</name>
</gene>
<dbReference type="HOGENOM" id="CLU_188058_0_1_1"/>
<evidence type="ECO:0008006" key="3">
    <source>
        <dbReference type="Google" id="ProtNLM"/>
    </source>
</evidence>
<evidence type="ECO:0000313" key="1">
    <source>
        <dbReference type="EMBL" id="KIJ31687.1"/>
    </source>
</evidence>
<sequence>VLPALSLNGIVYAQIVPGSFNGEMFKKFLEGLLACMNPYLGPQSVLVMDNCVIHHVDGIQDMCDQVCICVSNFFIISI</sequence>
<evidence type="ECO:0000313" key="2">
    <source>
        <dbReference type="Proteomes" id="UP000054279"/>
    </source>
</evidence>
<organism evidence="1 2">
    <name type="scientific">Sphaerobolus stellatus (strain SS14)</name>
    <dbReference type="NCBI Taxonomy" id="990650"/>
    <lineage>
        <taxon>Eukaryota</taxon>
        <taxon>Fungi</taxon>
        <taxon>Dikarya</taxon>
        <taxon>Basidiomycota</taxon>
        <taxon>Agaricomycotina</taxon>
        <taxon>Agaricomycetes</taxon>
        <taxon>Phallomycetidae</taxon>
        <taxon>Geastrales</taxon>
        <taxon>Sphaerobolaceae</taxon>
        <taxon>Sphaerobolus</taxon>
    </lineage>
</organism>
<proteinExistence type="predicted"/>